<dbReference type="PROSITE" id="PS51379">
    <property type="entry name" value="4FE4S_FER_2"/>
    <property type="match status" value="2"/>
</dbReference>
<evidence type="ECO:0000256" key="11">
    <source>
        <dbReference type="ARBA" id="ARBA00032722"/>
    </source>
</evidence>
<dbReference type="RefSeq" id="WP_004040529.1">
    <property type="nucleotide sequence ID" value="NZ_CM001555.1"/>
</dbReference>
<comment type="similarity">
    <text evidence="3">Belongs to the dihydropyrimidine dehydrogenase family.</text>
</comment>
<dbReference type="InterPro" id="IPR017896">
    <property type="entry name" value="4Fe4S_Fe-S-bd"/>
</dbReference>
<evidence type="ECO:0000256" key="9">
    <source>
        <dbReference type="ARBA" id="ARBA00030119"/>
    </source>
</evidence>
<organism evidence="14 15">
    <name type="scientific">Methanofollis liminatans DSM 4140</name>
    <dbReference type="NCBI Taxonomy" id="28892"/>
    <lineage>
        <taxon>Archaea</taxon>
        <taxon>Methanobacteriati</taxon>
        <taxon>Methanobacteriota</taxon>
        <taxon>Stenosarchaea group</taxon>
        <taxon>Methanomicrobia</taxon>
        <taxon>Methanomicrobiales</taxon>
        <taxon>Methanomicrobiaceae</taxon>
        <taxon>Methanofollis</taxon>
    </lineage>
</organism>
<dbReference type="AlphaFoldDB" id="J1L5W3"/>
<evidence type="ECO:0000256" key="6">
    <source>
        <dbReference type="ARBA" id="ARBA00018101"/>
    </source>
</evidence>
<dbReference type="HOGENOM" id="CLU_042042_4_2_2"/>
<dbReference type="GO" id="GO:0002058">
    <property type="term" value="F:uracil binding"/>
    <property type="evidence" value="ECO:0007669"/>
    <property type="project" value="TreeGrafter"/>
</dbReference>
<feature type="domain" description="4Fe-4S ferredoxin-type" evidence="13">
    <location>
        <begin position="338"/>
        <end position="368"/>
    </location>
</feature>
<dbReference type="GO" id="GO:0006212">
    <property type="term" value="P:uracil catabolic process"/>
    <property type="evidence" value="ECO:0007669"/>
    <property type="project" value="TreeGrafter"/>
</dbReference>
<evidence type="ECO:0000256" key="4">
    <source>
        <dbReference type="ARBA" id="ARBA00011669"/>
    </source>
</evidence>
<dbReference type="PANTHER" id="PTHR43073:SF2">
    <property type="entry name" value="DIHYDROPYRIMIDINE DEHYDROGENASE [NADP(+)]"/>
    <property type="match status" value="1"/>
</dbReference>
<dbReference type="GO" id="GO:0004589">
    <property type="term" value="F:dihydroorotate dehydrogenase (NAD+) activity"/>
    <property type="evidence" value="ECO:0007669"/>
    <property type="project" value="UniProtKB-EC"/>
</dbReference>
<dbReference type="InterPro" id="IPR005720">
    <property type="entry name" value="Dihydroorotate_DH_cat"/>
</dbReference>
<gene>
    <name evidence="14" type="ORF">Metli_2266</name>
</gene>
<evidence type="ECO:0000256" key="10">
    <source>
        <dbReference type="ARBA" id="ARBA00032046"/>
    </source>
</evidence>
<dbReference type="SUPFAM" id="SSF51395">
    <property type="entry name" value="FMN-linked oxidoreductases"/>
    <property type="match status" value="1"/>
</dbReference>
<comment type="pathway">
    <text evidence="2">Pyrimidine metabolism; UMP biosynthesis via de novo pathway; orotate from (S)-dihydroorotate (NAD(+) route): step 1/1.</text>
</comment>
<evidence type="ECO:0000256" key="12">
    <source>
        <dbReference type="ARBA" id="ARBA00048996"/>
    </source>
</evidence>
<dbReference type="PANTHER" id="PTHR43073">
    <property type="entry name" value="DIHYDROPYRIMIDINE DEHYDROGENASE [NADP(+)]"/>
    <property type="match status" value="1"/>
</dbReference>
<dbReference type="GO" id="GO:0050661">
    <property type="term" value="F:NADP binding"/>
    <property type="evidence" value="ECO:0007669"/>
    <property type="project" value="TreeGrafter"/>
</dbReference>
<evidence type="ECO:0000256" key="5">
    <source>
        <dbReference type="ARBA" id="ARBA00012061"/>
    </source>
</evidence>
<dbReference type="InterPro" id="IPR013785">
    <property type="entry name" value="Aldolase_TIM"/>
</dbReference>
<comment type="catalytic activity">
    <reaction evidence="12">
        <text>(S)-dihydroorotate + NAD(+) = orotate + NADH + H(+)</text>
        <dbReference type="Rhea" id="RHEA:13513"/>
        <dbReference type="ChEBI" id="CHEBI:15378"/>
        <dbReference type="ChEBI" id="CHEBI:30839"/>
        <dbReference type="ChEBI" id="CHEBI:30864"/>
        <dbReference type="ChEBI" id="CHEBI:57540"/>
        <dbReference type="ChEBI" id="CHEBI:57945"/>
        <dbReference type="EC" id="1.3.1.14"/>
    </reaction>
</comment>
<evidence type="ECO:0000313" key="14">
    <source>
        <dbReference type="EMBL" id="EJG08205.1"/>
    </source>
</evidence>
<protein>
    <recommendedName>
        <fullName evidence="6">Dihydroorotate dehydrogenase B (NAD(+)), catalytic subunit</fullName>
        <ecNumber evidence="5">1.3.1.14</ecNumber>
    </recommendedName>
    <alternativeName>
        <fullName evidence="8">Dihydroorotate oxidase B</fullName>
    </alternativeName>
    <alternativeName>
        <fullName evidence="11">Dihydrothymine dehydrogenase</fullName>
    </alternativeName>
    <alternativeName>
        <fullName evidence="9">Dihydrouracil dehydrogenase</fullName>
    </alternativeName>
    <alternativeName>
        <fullName evidence="10">Orotate reductase (NADH)</fullName>
    </alternativeName>
</protein>
<dbReference type="Pfam" id="PF01180">
    <property type="entry name" value="DHO_dh"/>
    <property type="match status" value="1"/>
</dbReference>
<dbReference type="PROSITE" id="PS00198">
    <property type="entry name" value="4FE4S_FER_1"/>
    <property type="match status" value="1"/>
</dbReference>
<dbReference type="EC" id="1.3.1.14" evidence="5"/>
<evidence type="ECO:0000256" key="3">
    <source>
        <dbReference type="ARBA" id="ARBA00010804"/>
    </source>
</evidence>
<comment type="subunit">
    <text evidence="4">Heterotetramer of 2 PyrK and 2 PyrD type B subunits.</text>
</comment>
<dbReference type="NCBIfam" id="NF006183">
    <property type="entry name" value="PRK08318.1"/>
    <property type="match status" value="1"/>
</dbReference>
<evidence type="ECO:0000256" key="7">
    <source>
        <dbReference type="ARBA" id="ARBA00023002"/>
    </source>
</evidence>
<accession>J1L5W3</accession>
<proteinExistence type="inferred from homology"/>
<name>J1L5W3_9EURY</name>
<dbReference type="Gene3D" id="3.30.70.20">
    <property type="match status" value="1"/>
</dbReference>
<dbReference type="SUPFAM" id="SSF54862">
    <property type="entry name" value="4Fe-4S ferredoxins"/>
    <property type="match status" value="1"/>
</dbReference>
<dbReference type="Gene3D" id="3.20.20.70">
    <property type="entry name" value="Aldolase class I"/>
    <property type="match status" value="1"/>
</dbReference>
<dbReference type="GO" id="GO:0006210">
    <property type="term" value="P:thymine catabolic process"/>
    <property type="evidence" value="ECO:0007669"/>
    <property type="project" value="TreeGrafter"/>
</dbReference>
<dbReference type="InterPro" id="IPR017900">
    <property type="entry name" value="4Fe4S_Fe_S_CS"/>
</dbReference>
<keyword evidence="7" id="KW-0560">Oxidoreductase</keyword>
<dbReference type="Pfam" id="PF14697">
    <property type="entry name" value="Fer4_21"/>
    <property type="match status" value="1"/>
</dbReference>
<comment type="function">
    <text evidence="1">Catalyzes the conversion of dihydroorotate to orotate with NAD(+) as electron acceptor.</text>
</comment>
<dbReference type="Proteomes" id="UP000005095">
    <property type="component" value="Chromosome"/>
</dbReference>
<evidence type="ECO:0000259" key="13">
    <source>
        <dbReference type="PROSITE" id="PS51379"/>
    </source>
</evidence>
<evidence type="ECO:0000256" key="1">
    <source>
        <dbReference type="ARBA" id="ARBA00003616"/>
    </source>
</evidence>
<dbReference type="STRING" id="28892.Metli_2266"/>
<dbReference type="FunFam" id="3.20.20.70:FF:000027">
    <property type="entry name" value="Dihydropyrimidine dehydrogenase [NADP(+)]"/>
    <property type="match status" value="1"/>
</dbReference>
<reference evidence="14 15" key="1">
    <citation type="submission" date="2011-08" db="EMBL/GenBank/DDBJ databases">
        <title>The complete genome of Methanofollis liminatans DSM 4140.</title>
        <authorList>
            <consortium name="US DOE Joint Genome Institute (JGI-PGF)"/>
            <person name="Lucas S."/>
            <person name="Han J."/>
            <person name="Lapidus A."/>
            <person name="Bruce D."/>
            <person name="Goodwin L."/>
            <person name="Pitluck S."/>
            <person name="Peters L."/>
            <person name="Kyrpides N."/>
            <person name="Mavromatis K."/>
            <person name="Ivanova N."/>
            <person name="Mikhailova N."/>
            <person name="Lu M."/>
            <person name="Detter J.C."/>
            <person name="Tapia R."/>
            <person name="Han C."/>
            <person name="Land M."/>
            <person name="Hauser L."/>
            <person name="Markowitz V."/>
            <person name="Cheng J.-F."/>
            <person name="Hugenholtz P."/>
            <person name="Woyke T."/>
            <person name="Wu D."/>
            <person name="Spring S."/>
            <person name="Schuler E."/>
            <person name="Brambilla E."/>
            <person name="Klenk H.-P."/>
            <person name="Eisen J.A."/>
        </authorList>
    </citation>
    <scope>NUCLEOTIDE SEQUENCE [LARGE SCALE GENOMIC DNA]</scope>
    <source>
        <strain evidence="14 15">DSM 4140</strain>
    </source>
</reference>
<feature type="domain" description="4Fe-4S ferredoxin-type" evidence="13">
    <location>
        <begin position="371"/>
        <end position="400"/>
    </location>
</feature>
<dbReference type="OrthoDB" id="36608at2157"/>
<dbReference type="EMBL" id="CM001555">
    <property type="protein sequence ID" value="EJG08205.1"/>
    <property type="molecule type" value="Genomic_DNA"/>
</dbReference>
<keyword evidence="15" id="KW-1185">Reference proteome</keyword>
<evidence type="ECO:0000256" key="2">
    <source>
        <dbReference type="ARBA" id="ARBA00004715"/>
    </source>
</evidence>
<evidence type="ECO:0000256" key="8">
    <source>
        <dbReference type="ARBA" id="ARBA00029718"/>
    </source>
</evidence>
<dbReference type="GO" id="GO:0005737">
    <property type="term" value="C:cytoplasm"/>
    <property type="evidence" value="ECO:0007669"/>
    <property type="project" value="InterPro"/>
</dbReference>
<evidence type="ECO:0000313" key="15">
    <source>
        <dbReference type="Proteomes" id="UP000005095"/>
    </source>
</evidence>
<sequence>MPASPHTLKTTVGTLSLDNPFILASGPPTASGDQIRHAFRLGWGGAVTKTIVPDSMEITDVSPRFAAWKGEDTGLLGFENIELLSKRDLACWTGEIAAIKKEYPDRVLIASIMASPDPAEWRDLASAVVDAGADAVELNVSCPHGMPERGVGAALGQHPHLVRGVTHAVRDAVEVPLVVKLTPNVTDILPVAEAAVAGGADILAAINTVQCLMGIDLDTLEPLPSVAGAGTYGGYSGPAVKPIGLRIVSQIARELPVPIMGVGGVSRWQDAAEYIAVGASAVQVCTAVMWRGAGIVRGMNEGLAGYLAERGLSGPGALRGLALPRIGTHEALSRDASSRARAEHPERCTVCGRCVTACRDGGSGAISIGERAVAIDEGRCDGCGLCALVCPEGVMVVRRG</sequence>